<dbReference type="Proteomes" id="UP000478052">
    <property type="component" value="Unassembled WGS sequence"/>
</dbReference>
<proteinExistence type="predicted"/>
<name>A0A6G0YEU2_APHCR</name>
<protein>
    <submittedName>
        <fullName evidence="1">Protein Teyrha-meyrha isoform X1</fullName>
    </submittedName>
</protein>
<keyword evidence="2" id="KW-1185">Reference proteome</keyword>
<gene>
    <name evidence="1" type="ORF">FWK35_00022995</name>
</gene>
<reference evidence="1 2" key="1">
    <citation type="submission" date="2019-08" db="EMBL/GenBank/DDBJ databases">
        <title>Whole genome of Aphis craccivora.</title>
        <authorList>
            <person name="Voronova N.V."/>
            <person name="Shulinski R.S."/>
            <person name="Bandarenka Y.V."/>
            <person name="Zhorov D.G."/>
            <person name="Warner D."/>
        </authorList>
    </citation>
    <scope>NUCLEOTIDE SEQUENCE [LARGE SCALE GENOMIC DNA]</scope>
    <source>
        <strain evidence="1">180601</strain>
        <tissue evidence="1">Whole Body</tissue>
    </source>
</reference>
<sequence>MCINYLFTILYEYNINIIVKNCKFEFLIVGPLDLSSKLAYDIDRYRIIKLNYMEHSPYSQSPSPSSSLVNFPTPTNLPDIRLHRPFSQLNKWECYHSKINKKEVPILFNVQLRSYKVIECRLRLTVFYEHISVLDIKITICLLKL</sequence>
<dbReference type="EMBL" id="VUJU01004460">
    <property type="protein sequence ID" value="KAF0754275.1"/>
    <property type="molecule type" value="Genomic_DNA"/>
</dbReference>
<evidence type="ECO:0000313" key="1">
    <source>
        <dbReference type="EMBL" id="KAF0754275.1"/>
    </source>
</evidence>
<accession>A0A6G0YEU2</accession>
<evidence type="ECO:0000313" key="2">
    <source>
        <dbReference type="Proteomes" id="UP000478052"/>
    </source>
</evidence>
<dbReference type="AlphaFoldDB" id="A0A6G0YEU2"/>
<organism evidence="1 2">
    <name type="scientific">Aphis craccivora</name>
    <name type="common">Cowpea aphid</name>
    <dbReference type="NCBI Taxonomy" id="307492"/>
    <lineage>
        <taxon>Eukaryota</taxon>
        <taxon>Metazoa</taxon>
        <taxon>Ecdysozoa</taxon>
        <taxon>Arthropoda</taxon>
        <taxon>Hexapoda</taxon>
        <taxon>Insecta</taxon>
        <taxon>Pterygota</taxon>
        <taxon>Neoptera</taxon>
        <taxon>Paraneoptera</taxon>
        <taxon>Hemiptera</taxon>
        <taxon>Sternorrhyncha</taxon>
        <taxon>Aphidomorpha</taxon>
        <taxon>Aphidoidea</taxon>
        <taxon>Aphididae</taxon>
        <taxon>Aphidini</taxon>
        <taxon>Aphis</taxon>
        <taxon>Aphis</taxon>
    </lineage>
</organism>
<comment type="caution">
    <text evidence="1">The sequence shown here is derived from an EMBL/GenBank/DDBJ whole genome shotgun (WGS) entry which is preliminary data.</text>
</comment>